<dbReference type="EMBL" id="JQCR01000003">
    <property type="protein sequence ID" value="KGE16902.1"/>
    <property type="molecule type" value="Genomic_DNA"/>
</dbReference>
<dbReference type="FunFam" id="3.30.70.270:FF:000001">
    <property type="entry name" value="Diguanylate cyclase domain protein"/>
    <property type="match status" value="1"/>
</dbReference>
<sequence>MNLNLRTVFSGAFAVTVILLTLLLSYIIGKESTKSVEVSIGSSLAEVAYQMSENLDQFMWSRTGEVEVLSKLNAFQEPVHKEEIDGLLQQLRKSMPVFSWVGYLDTKGNVISSTDDMLLGENVSERPVFKEGVKGPFTGDVHEAVHLAKLLPNPSGEPLQFVDYSTPVYNKQGNKMGVLATHFSWEWSREVEKSIIAPLQERLKGVEVFIVSKKDNTILLGPKGEMGQKMNSYALNQARSGKNSWSIDSDINKNSYLTGYSYGDGYLNYPGLGWSVIIRQPASIALASVDQLEKFIILAGLAAAVLFGILGWFMADWIVRPLNHIAATADLLSSGVNVEIPTSNRFKDVAVLSTSLRNLVSNLAKTEPALSYMSDMARHDSLTGLPNRLALDDFLAHAVSRAKQNHTTLSFLYLDLDGFKQVNDTLGHSFGDKLLQEVSFRLLDCTRDNEIVTRIGGDEFVVILHTSAVKAMQEAEVVAKRIINKINEPFYIEDKRINVGCSVGAAVWSPESQDTSETLRLADEALYISKRSGKNRITFETAV</sequence>
<dbReference type="Proteomes" id="UP000029734">
    <property type="component" value="Unassembled WGS sequence"/>
</dbReference>
<reference evidence="3 4" key="2">
    <citation type="submission" date="2014-10" db="EMBL/GenBank/DDBJ databases">
        <title>Comparative genomics of the Paenibacillus odorifer group.</title>
        <authorList>
            <person name="Tsai Y.-C."/>
            <person name="Martin N."/>
            <person name="Korlach J."/>
            <person name="Wiedmann M."/>
        </authorList>
    </citation>
    <scope>NUCLEOTIDE SEQUENCE [LARGE SCALE GENOMIC DNA]</scope>
    <source>
        <strain evidence="3 4">DSM 18334</strain>
    </source>
</reference>
<dbReference type="OrthoDB" id="9759607at2"/>
<dbReference type="SUPFAM" id="SSF55073">
    <property type="entry name" value="Nucleotide cyclase"/>
    <property type="match status" value="1"/>
</dbReference>
<dbReference type="AlphaFoldDB" id="A0A098M5S4"/>
<gene>
    <name evidence="3" type="ORF">PWYN_19695</name>
</gene>
<dbReference type="SMART" id="SM00267">
    <property type="entry name" value="GGDEF"/>
    <property type="match status" value="1"/>
</dbReference>
<dbReference type="PANTHER" id="PTHR46663:SF2">
    <property type="entry name" value="GGDEF DOMAIN-CONTAINING PROTEIN"/>
    <property type="match status" value="1"/>
</dbReference>
<name>A0A098M5S4_9BACL</name>
<dbReference type="STRING" id="268407.PWYN_19695"/>
<organism evidence="3 4">
    <name type="scientific">Paenibacillus wynnii</name>
    <dbReference type="NCBI Taxonomy" id="268407"/>
    <lineage>
        <taxon>Bacteria</taxon>
        <taxon>Bacillati</taxon>
        <taxon>Bacillota</taxon>
        <taxon>Bacilli</taxon>
        <taxon>Bacillales</taxon>
        <taxon>Paenibacillaceae</taxon>
        <taxon>Paenibacillus</taxon>
    </lineage>
</organism>
<comment type="caution">
    <text evidence="3">The sequence shown here is derived from an EMBL/GenBank/DDBJ whole genome shotgun (WGS) entry which is preliminary data.</text>
</comment>
<reference evidence="3 4" key="1">
    <citation type="submission" date="2014-08" db="EMBL/GenBank/DDBJ databases">
        <authorList>
            <person name="den Bakker H.C."/>
        </authorList>
    </citation>
    <scope>NUCLEOTIDE SEQUENCE [LARGE SCALE GENOMIC DNA]</scope>
    <source>
        <strain evidence="3 4">DSM 18334</strain>
    </source>
</reference>
<keyword evidence="4" id="KW-1185">Reference proteome</keyword>
<dbReference type="Gene3D" id="3.30.70.270">
    <property type="match status" value="1"/>
</dbReference>
<dbReference type="InterPro" id="IPR000160">
    <property type="entry name" value="GGDEF_dom"/>
</dbReference>
<protein>
    <submittedName>
        <fullName evidence="3">Diguanylate cyclase</fullName>
    </submittedName>
</protein>
<dbReference type="Gene3D" id="6.10.340.10">
    <property type="match status" value="1"/>
</dbReference>
<dbReference type="PANTHER" id="PTHR46663">
    <property type="entry name" value="DIGUANYLATE CYCLASE DGCT-RELATED"/>
    <property type="match status" value="1"/>
</dbReference>
<proteinExistence type="predicted"/>
<feature type="domain" description="GGDEF" evidence="2">
    <location>
        <begin position="407"/>
        <end position="542"/>
    </location>
</feature>
<dbReference type="eggNOG" id="COG2199">
    <property type="taxonomic scope" value="Bacteria"/>
</dbReference>
<keyword evidence="1" id="KW-1133">Transmembrane helix</keyword>
<evidence type="ECO:0000313" key="3">
    <source>
        <dbReference type="EMBL" id="KGE16902.1"/>
    </source>
</evidence>
<evidence type="ECO:0000313" key="4">
    <source>
        <dbReference type="Proteomes" id="UP000029734"/>
    </source>
</evidence>
<accession>A0A098M5S4</accession>
<dbReference type="CDD" id="cd01949">
    <property type="entry name" value="GGDEF"/>
    <property type="match status" value="1"/>
</dbReference>
<dbReference type="PROSITE" id="PS50887">
    <property type="entry name" value="GGDEF"/>
    <property type="match status" value="1"/>
</dbReference>
<dbReference type="InterPro" id="IPR052163">
    <property type="entry name" value="DGC-Regulatory_Protein"/>
</dbReference>
<feature type="transmembrane region" description="Helical" evidence="1">
    <location>
        <begin position="295"/>
        <end position="315"/>
    </location>
</feature>
<dbReference type="InterPro" id="IPR043128">
    <property type="entry name" value="Rev_trsase/Diguanyl_cyclase"/>
</dbReference>
<dbReference type="Gene3D" id="3.30.450.20">
    <property type="entry name" value="PAS domain"/>
    <property type="match status" value="1"/>
</dbReference>
<dbReference type="InterPro" id="IPR029787">
    <property type="entry name" value="Nucleotide_cyclase"/>
</dbReference>
<evidence type="ECO:0000256" key="1">
    <source>
        <dbReference type="SAM" id="Phobius"/>
    </source>
</evidence>
<feature type="transmembrane region" description="Helical" evidence="1">
    <location>
        <begin position="6"/>
        <end position="28"/>
    </location>
</feature>
<keyword evidence="1" id="KW-0472">Membrane</keyword>
<evidence type="ECO:0000259" key="2">
    <source>
        <dbReference type="PROSITE" id="PS50887"/>
    </source>
</evidence>
<dbReference type="NCBIfam" id="TIGR00254">
    <property type="entry name" value="GGDEF"/>
    <property type="match status" value="1"/>
</dbReference>
<keyword evidence="1" id="KW-0812">Transmembrane</keyword>
<dbReference type="Pfam" id="PF00990">
    <property type="entry name" value="GGDEF"/>
    <property type="match status" value="1"/>
</dbReference>